<organism evidence="2">
    <name type="scientific">Ixodes ricinus</name>
    <name type="common">Common tick</name>
    <name type="synonym">Acarus ricinus</name>
    <dbReference type="NCBI Taxonomy" id="34613"/>
    <lineage>
        <taxon>Eukaryota</taxon>
        <taxon>Metazoa</taxon>
        <taxon>Ecdysozoa</taxon>
        <taxon>Arthropoda</taxon>
        <taxon>Chelicerata</taxon>
        <taxon>Arachnida</taxon>
        <taxon>Acari</taxon>
        <taxon>Parasitiformes</taxon>
        <taxon>Ixodida</taxon>
        <taxon>Ixodoidea</taxon>
        <taxon>Ixodidae</taxon>
        <taxon>Ixodinae</taxon>
        <taxon>Ixodes</taxon>
    </lineage>
</organism>
<feature type="signal peptide" evidence="1">
    <location>
        <begin position="1"/>
        <end position="22"/>
    </location>
</feature>
<proteinExistence type="predicted"/>
<name>A0A6B0U3P1_IXORI</name>
<accession>A0A6B0U3P1</accession>
<feature type="chain" id="PRO_5025405158" evidence="1">
    <location>
        <begin position="23"/>
        <end position="90"/>
    </location>
</feature>
<sequence length="90" mass="10274">MLRNFNSLVAVVILVIYHVVRSPSCFVLANWFTRIPESEDIFRRICLLFKCHNLIRLNFYLANRPVPSVVIVPGHIVPGRLGSLIEVTCP</sequence>
<reference evidence="2" key="1">
    <citation type="submission" date="2019-12" db="EMBL/GenBank/DDBJ databases">
        <title>An insight into the sialome of adult female Ixodes ricinus ticks feeding for 6 days.</title>
        <authorList>
            <person name="Perner J."/>
            <person name="Ribeiro J.M.C."/>
        </authorList>
    </citation>
    <scope>NUCLEOTIDE SEQUENCE</scope>
    <source>
        <strain evidence="2">Semi-engorged</strain>
        <tissue evidence="2">Salivary glands</tissue>
    </source>
</reference>
<dbReference type="EMBL" id="GIFC01004165">
    <property type="protein sequence ID" value="MXU86248.1"/>
    <property type="molecule type" value="Transcribed_RNA"/>
</dbReference>
<dbReference type="AlphaFoldDB" id="A0A6B0U3P1"/>
<evidence type="ECO:0000313" key="2">
    <source>
        <dbReference type="EMBL" id="MXU86248.1"/>
    </source>
</evidence>
<protein>
    <submittedName>
        <fullName evidence="2">Putative secreted protein</fullName>
    </submittedName>
</protein>
<keyword evidence="1" id="KW-0732">Signal</keyword>
<evidence type="ECO:0000256" key="1">
    <source>
        <dbReference type="SAM" id="SignalP"/>
    </source>
</evidence>